<dbReference type="GO" id="GO:0032259">
    <property type="term" value="P:methylation"/>
    <property type="evidence" value="ECO:0007669"/>
    <property type="project" value="UniProtKB-KW"/>
</dbReference>
<name>A0A0H1RIF1_9HYPH</name>
<feature type="domain" description="Methyltransferase" evidence="1">
    <location>
        <begin position="57"/>
        <end position="169"/>
    </location>
</feature>
<organism evidence="2 3">
    <name type="scientific">Microvirga vignae</name>
    <dbReference type="NCBI Taxonomy" id="1225564"/>
    <lineage>
        <taxon>Bacteria</taxon>
        <taxon>Pseudomonadati</taxon>
        <taxon>Pseudomonadota</taxon>
        <taxon>Alphaproteobacteria</taxon>
        <taxon>Hyphomicrobiales</taxon>
        <taxon>Methylobacteriaceae</taxon>
        <taxon>Microvirga</taxon>
    </lineage>
</organism>
<dbReference type="OrthoDB" id="21342at2"/>
<evidence type="ECO:0000313" key="3">
    <source>
        <dbReference type="Proteomes" id="UP000035489"/>
    </source>
</evidence>
<evidence type="ECO:0000259" key="1">
    <source>
        <dbReference type="Pfam" id="PF13847"/>
    </source>
</evidence>
<dbReference type="RefSeq" id="WP_047187425.1">
    <property type="nucleotide sequence ID" value="NZ_LCYG01000009.1"/>
</dbReference>
<dbReference type="Proteomes" id="UP000035489">
    <property type="component" value="Unassembled WGS sequence"/>
</dbReference>
<dbReference type="PATRIC" id="fig|1225564.3.peg.6937"/>
<dbReference type="InterPro" id="IPR029063">
    <property type="entry name" value="SAM-dependent_MTases_sf"/>
</dbReference>
<reference evidence="2 3" key="1">
    <citation type="submission" date="2015-05" db="EMBL/GenBank/DDBJ databases">
        <title>Draft genome sequence of Microvirga vignae strain BR3299, a novel nitrogen fixing bacteria isolated from Brazil semi-aired region.</title>
        <authorList>
            <person name="Zilli J.E."/>
            <person name="Passos S.R."/>
            <person name="Leite J."/>
            <person name="Baldani J.I."/>
            <person name="Xavier G.R."/>
            <person name="Rumjaneck N.G."/>
            <person name="Simoes-Araujo J.L."/>
        </authorList>
    </citation>
    <scope>NUCLEOTIDE SEQUENCE [LARGE SCALE GENOMIC DNA]</scope>
    <source>
        <strain evidence="2 3">BR3299</strain>
    </source>
</reference>
<sequence length="263" mass="29913">MTDASVMSNYSLRDEIREYWSARAATFDTQVGHEIFSEEERHAWHELFLRHLGPGAGRRALDLASGTGVISHLLHDLGFDVTGLDWSEAMLNQARAKAKKRGSNIRFVMGDAERTLEKPESYDVLVTRHLVWTLVDPKAAFHEWHNLLKPGGRILVVDGDFVSDTFAKRLIRFIERLLPGSASNQHLPNAMREAHERILSQVYFSKGARAEEVAALLREAGFAHVTIDHDLKAIHRQQAKHLPWLKGFERATQHRYAVVAHKM</sequence>
<proteinExistence type="predicted"/>
<keyword evidence="3" id="KW-1185">Reference proteome</keyword>
<keyword evidence="2" id="KW-0489">Methyltransferase</keyword>
<dbReference type="Pfam" id="PF13847">
    <property type="entry name" value="Methyltransf_31"/>
    <property type="match status" value="1"/>
</dbReference>
<evidence type="ECO:0000313" key="2">
    <source>
        <dbReference type="EMBL" id="KLK94636.1"/>
    </source>
</evidence>
<dbReference type="GO" id="GO:0008168">
    <property type="term" value="F:methyltransferase activity"/>
    <property type="evidence" value="ECO:0007669"/>
    <property type="project" value="UniProtKB-KW"/>
</dbReference>
<dbReference type="CDD" id="cd02440">
    <property type="entry name" value="AdoMet_MTases"/>
    <property type="match status" value="1"/>
</dbReference>
<dbReference type="EMBL" id="LCYG01000009">
    <property type="protein sequence ID" value="KLK94636.1"/>
    <property type="molecule type" value="Genomic_DNA"/>
</dbReference>
<dbReference type="Gene3D" id="3.40.50.150">
    <property type="entry name" value="Vaccinia Virus protein VP39"/>
    <property type="match status" value="1"/>
</dbReference>
<dbReference type="PANTHER" id="PTHR42912">
    <property type="entry name" value="METHYLTRANSFERASE"/>
    <property type="match status" value="1"/>
</dbReference>
<dbReference type="PANTHER" id="PTHR42912:SF80">
    <property type="entry name" value="METHYLTRANSFERASE DOMAIN-CONTAINING PROTEIN"/>
    <property type="match status" value="1"/>
</dbReference>
<dbReference type="SUPFAM" id="SSF53335">
    <property type="entry name" value="S-adenosyl-L-methionine-dependent methyltransferases"/>
    <property type="match status" value="1"/>
</dbReference>
<keyword evidence="2" id="KW-0808">Transferase</keyword>
<accession>A0A0H1RIF1</accession>
<dbReference type="AlphaFoldDB" id="A0A0H1RIF1"/>
<comment type="caution">
    <text evidence="2">The sequence shown here is derived from an EMBL/GenBank/DDBJ whole genome shotgun (WGS) entry which is preliminary data.</text>
</comment>
<dbReference type="STRING" id="1225564.AA309_02565"/>
<dbReference type="InterPro" id="IPR050508">
    <property type="entry name" value="Methyltransf_Superfamily"/>
</dbReference>
<dbReference type="InterPro" id="IPR025714">
    <property type="entry name" value="Methyltranfer_dom"/>
</dbReference>
<gene>
    <name evidence="2" type="ORF">AA309_02565</name>
</gene>
<protein>
    <submittedName>
        <fullName evidence="2">Methyltransferase</fullName>
    </submittedName>
</protein>